<dbReference type="InterPro" id="IPR016431">
    <property type="entry name" value="Pyrv-formate_lyase-activ_prd"/>
</dbReference>
<evidence type="ECO:0000256" key="1">
    <source>
        <dbReference type="ARBA" id="ARBA00022691"/>
    </source>
</evidence>
<accession>A0ABV6YU07</accession>
<evidence type="ECO:0000313" key="7">
    <source>
        <dbReference type="EMBL" id="MFC1849682.1"/>
    </source>
</evidence>
<sequence length="357" mass="39724">MKSCLWLAVSLNASTLALCEGCKRNSQKTRPPVPTTQKQAQLRPPETKKGFEPGYLKLHRSGELKKRAEAMWKIMESCQLCPRECGVNRLEGEQGFCQATSQLEVSAYHPHFGEEKSLVGKGGSGTIFMTNCSLRCVFCINWQISIGGEGRPVKIEDMAAMMLQLQAKGCPNINIVTPTHYSPHVVLALHMAAVKGLKIPLVYNTCGWERLDILQHLDGVVDIYLPDFKYADSEKAAKYSSGADTYPAITKKALLEMHRQVGTAHPAPDGLMDRGLMIRHLVMPNRVGGSRKVVEWIASNLPKDTYLNIMSQYTPMHKASEYPKISRKITRAEYQEVIGRAKELGLTNLDIQGSPVR</sequence>
<keyword evidence="1" id="KW-0949">S-adenosyl-L-methionine</keyword>
<gene>
    <name evidence="7" type="ORF">ACFL27_05675</name>
</gene>
<evidence type="ECO:0000259" key="6">
    <source>
        <dbReference type="Pfam" id="PF04055"/>
    </source>
</evidence>
<dbReference type="PANTHER" id="PTHR43075:SF1">
    <property type="entry name" value="FORMATE LYASE ACTIVATING ENZYME, PUTATIVE (AFU_ORTHOLOGUE AFUA_2G15630)-RELATED"/>
    <property type="match status" value="1"/>
</dbReference>
<keyword evidence="2" id="KW-0479">Metal-binding</keyword>
<protein>
    <submittedName>
        <fullName evidence="7">Radical SAM protein</fullName>
    </submittedName>
</protein>
<organism evidence="7 8">
    <name type="scientific">candidate division CSSED10-310 bacterium</name>
    <dbReference type="NCBI Taxonomy" id="2855610"/>
    <lineage>
        <taxon>Bacteria</taxon>
        <taxon>Bacteria division CSSED10-310</taxon>
    </lineage>
</organism>
<dbReference type="Gene3D" id="3.20.20.70">
    <property type="entry name" value="Aldolase class I"/>
    <property type="match status" value="1"/>
</dbReference>
<comment type="caution">
    <text evidence="7">The sequence shown here is derived from an EMBL/GenBank/DDBJ whole genome shotgun (WGS) entry which is preliminary data.</text>
</comment>
<dbReference type="EMBL" id="JBHPBY010000053">
    <property type="protein sequence ID" value="MFC1849682.1"/>
    <property type="molecule type" value="Genomic_DNA"/>
</dbReference>
<dbReference type="CDD" id="cd01335">
    <property type="entry name" value="Radical_SAM"/>
    <property type="match status" value="1"/>
</dbReference>
<dbReference type="PIRSF" id="PIRSF004869">
    <property type="entry name" value="PflX_prd"/>
    <property type="match status" value="1"/>
</dbReference>
<name>A0ABV6YU07_UNCC1</name>
<evidence type="ECO:0000256" key="2">
    <source>
        <dbReference type="ARBA" id="ARBA00022723"/>
    </source>
</evidence>
<keyword evidence="8" id="KW-1185">Reference proteome</keyword>
<keyword evidence="4" id="KW-0411">Iron-sulfur</keyword>
<dbReference type="Pfam" id="PF04055">
    <property type="entry name" value="Radical_SAM"/>
    <property type="match status" value="1"/>
</dbReference>
<dbReference type="InterPro" id="IPR058240">
    <property type="entry name" value="rSAM_sf"/>
</dbReference>
<reference evidence="7 8" key="1">
    <citation type="submission" date="2024-09" db="EMBL/GenBank/DDBJ databases">
        <title>Laminarin stimulates single cell rates of sulfate reduction while oxygen inhibits transcriptomic activity in coastal marine sediment.</title>
        <authorList>
            <person name="Lindsay M."/>
            <person name="Orcutt B."/>
            <person name="Emerson D."/>
            <person name="Stepanauskas R."/>
            <person name="D'Angelo T."/>
        </authorList>
    </citation>
    <scope>NUCLEOTIDE SEQUENCE [LARGE SCALE GENOMIC DNA]</scope>
    <source>
        <strain evidence="7">SAG AM-311-K15</strain>
    </source>
</reference>
<dbReference type="InterPro" id="IPR007197">
    <property type="entry name" value="rSAM"/>
</dbReference>
<feature type="domain" description="Radical SAM core" evidence="6">
    <location>
        <begin position="127"/>
        <end position="234"/>
    </location>
</feature>
<dbReference type="PANTHER" id="PTHR43075">
    <property type="entry name" value="FORMATE LYASE ACTIVATING ENZYME, PUTATIVE (AFU_ORTHOLOGUE AFUA_2G15630)-RELATED"/>
    <property type="match status" value="1"/>
</dbReference>
<proteinExistence type="predicted"/>
<feature type="region of interest" description="Disordered" evidence="5">
    <location>
        <begin position="24"/>
        <end position="46"/>
    </location>
</feature>
<evidence type="ECO:0000256" key="4">
    <source>
        <dbReference type="ARBA" id="ARBA00023014"/>
    </source>
</evidence>
<dbReference type="SUPFAM" id="SSF102114">
    <property type="entry name" value="Radical SAM enzymes"/>
    <property type="match status" value="1"/>
</dbReference>
<dbReference type="SFLD" id="SFLDS00029">
    <property type="entry name" value="Radical_SAM"/>
    <property type="match status" value="1"/>
</dbReference>
<dbReference type="SFLD" id="SFLDG01099">
    <property type="entry name" value="Uncharacterised_Radical_SAM_Su"/>
    <property type="match status" value="1"/>
</dbReference>
<keyword evidence="3" id="KW-0408">Iron</keyword>
<dbReference type="InterPro" id="IPR013785">
    <property type="entry name" value="Aldolase_TIM"/>
</dbReference>
<dbReference type="Proteomes" id="UP001594351">
    <property type="component" value="Unassembled WGS sequence"/>
</dbReference>
<dbReference type="InterPro" id="IPR040085">
    <property type="entry name" value="MJ0674-like"/>
</dbReference>
<evidence type="ECO:0000313" key="8">
    <source>
        <dbReference type="Proteomes" id="UP001594351"/>
    </source>
</evidence>
<evidence type="ECO:0000256" key="5">
    <source>
        <dbReference type="SAM" id="MobiDB-lite"/>
    </source>
</evidence>
<evidence type="ECO:0000256" key="3">
    <source>
        <dbReference type="ARBA" id="ARBA00023004"/>
    </source>
</evidence>